<name>A0A9P5SWP2_9FUNG</name>
<evidence type="ECO:0000313" key="2">
    <source>
        <dbReference type="EMBL" id="KAF9337374.1"/>
    </source>
</evidence>
<comment type="caution">
    <text evidence="2">The sequence shown here is derived from an EMBL/GenBank/DDBJ whole genome shotgun (WGS) entry which is preliminary data.</text>
</comment>
<organism evidence="2 3">
    <name type="scientific">Podila minutissima</name>
    <dbReference type="NCBI Taxonomy" id="64525"/>
    <lineage>
        <taxon>Eukaryota</taxon>
        <taxon>Fungi</taxon>
        <taxon>Fungi incertae sedis</taxon>
        <taxon>Mucoromycota</taxon>
        <taxon>Mortierellomycotina</taxon>
        <taxon>Mortierellomycetes</taxon>
        <taxon>Mortierellales</taxon>
        <taxon>Mortierellaceae</taxon>
        <taxon>Podila</taxon>
    </lineage>
</organism>
<evidence type="ECO:0000313" key="3">
    <source>
        <dbReference type="Proteomes" id="UP000696485"/>
    </source>
</evidence>
<feature type="compositionally biased region" description="Low complexity" evidence="1">
    <location>
        <begin position="37"/>
        <end position="52"/>
    </location>
</feature>
<evidence type="ECO:0000256" key="1">
    <source>
        <dbReference type="SAM" id="MobiDB-lite"/>
    </source>
</evidence>
<dbReference type="EMBL" id="JAAAUY010000028">
    <property type="protein sequence ID" value="KAF9337374.1"/>
    <property type="molecule type" value="Genomic_DNA"/>
</dbReference>
<dbReference type="AlphaFoldDB" id="A0A9P5SWP2"/>
<sequence length="113" mass="12501">MTASQSPVEIALHDAMVHKDSSVPPSPVVEEPKDRSLSPSAPSSPSQLPGSPRRTWSHNDMPPESPVSFGRHISPDARFSRAPSQPSDDFRRPGYDYAKDSRIRTESEHSPQR</sequence>
<proteinExistence type="predicted"/>
<feature type="compositionally biased region" description="Basic and acidic residues" evidence="1">
    <location>
        <begin position="88"/>
        <end position="113"/>
    </location>
</feature>
<keyword evidence="3" id="KW-1185">Reference proteome</keyword>
<feature type="region of interest" description="Disordered" evidence="1">
    <location>
        <begin position="13"/>
        <end position="113"/>
    </location>
</feature>
<accession>A0A9P5SWP2</accession>
<reference evidence="2" key="1">
    <citation type="journal article" date="2020" name="Fungal Divers.">
        <title>Resolving the Mortierellaceae phylogeny through synthesis of multi-gene phylogenetics and phylogenomics.</title>
        <authorList>
            <person name="Vandepol N."/>
            <person name="Liber J."/>
            <person name="Desiro A."/>
            <person name="Na H."/>
            <person name="Kennedy M."/>
            <person name="Barry K."/>
            <person name="Grigoriev I.V."/>
            <person name="Miller A.N."/>
            <person name="O'Donnell K."/>
            <person name="Stajich J.E."/>
            <person name="Bonito G."/>
        </authorList>
    </citation>
    <scope>NUCLEOTIDE SEQUENCE</scope>
    <source>
        <strain evidence="2">NVP1</strain>
    </source>
</reference>
<gene>
    <name evidence="2" type="ORF">BG006_005001</name>
</gene>
<protein>
    <submittedName>
        <fullName evidence="2">Uncharacterized protein</fullName>
    </submittedName>
</protein>
<dbReference type="Proteomes" id="UP000696485">
    <property type="component" value="Unassembled WGS sequence"/>
</dbReference>